<dbReference type="AlphaFoldDB" id="A0A8S1UUE3"/>
<protein>
    <recommendedName>
        <fullName evidence="2">B30.2/SPRY domain-containing protein</fullName>
    </recommendedName>
</protein>
<evidence type="ECO:0000259" key="2">
    <source>
        <dbReference type="PROSITE" id="PS50188"/>
    </source>
</evidence>
<dbReference type="InterPro" id="IPR003877">
    <property type="entry name" value="SPRY_dom"/>
</dbReference>
<accession>A0A8S1UUE3</accession>
<evidence type="ECO:0000256" key="1">
    <source>
        <dbReference type="SAM" id="Coils"/>
    </source>
</evidence>
<keyword evidence="1" id="KW-0175">Coiled coil</keyword>
<proteinExistence type="predicted"/>
<dbReference type="Proteomes" id="UP000689195">
    <property type="component" value="Unassembled WGS sequence"/>
</dbReference>
<dbReference type="PROSITE" id="PS50188">
    <property type="entry name" value="B302_SPRY"/>
    <property type="match status" value="1"/>
</dbReference>
<organism evidence="3 4">
    <name type="scientific">Paramecium pentaurelia</name>
    <dbReference type="NCBI Taxonomy" id="43138"/>
    <lineage>
        <taxon>Eukaryota</taxon>
        <taxon>Sar</taxon>
        <taxon>Alveolata</taxon>
        <taxon>Ciliophora</taxon>
        <taxon>Intramacronucleata</taxon>
        <taxon>Oligohymenophorea</taxon>
        <taxon>Peniculida</taxon>
        <taxon>Parameciidae</taxon>
        <taxon>Paramecium</taxon>
    </lineage>
</organism>
<dbReference type="OrthoDB" id="317460at2759"/>
<feature type="coiled-coil region" evidence="1">
    <location>
        <begin position="478"/>
        <end position="561"/>
    </location>
</feature>
<evidence type="ECO:0000313" key="3">
    <source>
        <dbReference type="EMBL" id="CAD8167813.1"/>
    </source>
</evidence>
<name>A0A8S1UUE3_9CILI</name>
<reference evidence="3" key="1">
    <citation type="submission" date="2021-01" db="EMBL/GenBank/DDBJ databases">
        <authorList>
            <consortium name="Genoscope - CEA"/>
            <person name="William W."/>
        </authorList>
    </citation>
    <scope>NUCLEOTIDE SEQUENCE</scope>
</reference>
<dbReference type="EMBL" id="CAJJDO010000048">
    <property type="protein sequence ID" value="CAD8167813.1"/>
    <property type="molecule type" value="Genomic_DNA"/>
</dbReference>
<keyword evidence="4" id="KW-1185">Reference proteome</keyword>
<dbReference type="Pfam" id="PF00622">
    <property type="entry name" value="SPRY"/>
    <property type="match status" value="1"/>
</dbReference>
<sequence length="747" mass="88571">MSLEQERKVCSKHSLEITTVDLKQSTAKEDKYLCIKCLIEKIDIQNMALVDETKIMIKEMKNEQQTLKIQENQKRIETLKQIQCQIKEFKVQIENVIEKILININQKISIIEKDLEQIDQKPKIYKFEDEVEILSKNYKGSFNYEIPQEFDQLDDDSRFYNSIQQMFQSFTNNQIYTQIIDILQQNQKIEKSKEIKASRIQKDLDKSKTPCLNIKCNKHGKEIIMLNLESNEIETCRQICVDCIHNNDPIKYSSLQDANLKWDEFKGKTQDKIKTFQNQRLIQQEKIIQNLKEIKDQYTLILNEMIDKLNNESQSIQLQQFNQINKIDIYEFNQQQLDELTLILSKQDKFKVLQDQQFNIEKEDQIKYNLIINNLISLFEFELLKREDILKISKHDQSIVNTTQIEDSKLKNEIIRKIQKFDIYNDIFNQTLNLYKSIIQNIQDLQIYSKEQQQNDQYEGIIQKFIEDTNQIKQFLLIDQLQDQLKSKQIEIDSYSFKINQLSQNYDDKVKQIEILENQNLSAQNNQKKISEECNNYVSQIDNLNQLIKDKENDIYNLNKQLQYTEDSFKQQILDQYPSNLTFSQSFKHNNCQISQNGKVVFGTTKNKGWCCCICDQMIPKLGSVKMAFKILDGCDDIMVGIGFKDIIQKSNYQDAYRIGKGTYYIYHDGKCFNHHQEDKNDQHLSFKFANNDIIIIEIDIQKNFIKWIKQSSNESLTFDIETSQDLYPCVNLYNNSKVEILSQFNK</sequence>
<feature type="coiled-coil region" evidence="1">
    <location>
        <begin position="50"/>
        <end position="121"/>
    </location>
</feature>
<dbReference type="InterPro" id="IPR001870">
    <property type="entry name" value="B30.2/SPRY"/>
</dbReference>
<feature type="domain" description="B30.2/SPRY" evidence="2">
    <location>
        <begin position="561"/>
        <end position="747"/>
    </location>
</feature>
<comment type="caution">
    <text evidence="3">The sequence shown here is derived from an EMBL/GenBank/DDBJ whole genome shotgun (WGS) entry which is preliminary data.</text>
</comment>
<gene>
    <name evidence="3" type="ORF">PPENT_87.1.T0480006</name>
</gene>
<evidence type="ECO:0000313" key="4">
    <source>
        <dbReference type="Proteomes" id="UP000689195"/>
    </source>
</evidence>